<dbReference type="EMBL" id="UINC01071708">
    <property type="protein sequence ID" value="SVC06823.1"/>
    <property type="molecule type" value="Genomic_DNA"/>
</dbReference>
<name>A0A382J6X2_9ZZZZ</name>
<proteinExistence type="predicted"/>
<accession>A0A382J6X2</accession>
<sequence>MFTKELANILLLLIKTDGEKHSEHSEISVGI</sequence>
<reference evidence="1" key="1">
    <citation type="submission" date="2018-05" db="EMBL/GenBank/DDBJ databases">
        <authorList>
            <person name="Lanie J.A."/>
            <person name="Ng W.-L."/>
            <person name="Kazmierczak K.M."/>
            <person name="Andrzejewski T.M."/>
            <person name="Davidsen T.M."/>
            <person name="Wayne K.J."/>
            <person name="Tettelin H."/>
            <person name="Glass J.I."/>
            <person name="Rusch D."/>
            <person name="Podicherti R."/>
            <person name="Tsui H.-C.T."/>
            <person name="Winkler M.E."/>
        </authorList>
    </citation>
    <scope>NUCLEOTIDE SEQUENCE</scope>
</reference>
<evidence type="ECO:0000313" key="1">
    <source>
        <dbReference type="EMBL" id="SVC06823.1"/>
    </source>
</evidence>
<gene>
    <name evidence="1" type="ORF">METZ01_LOCUS259677</name>
</gene>
<protein>
    <submittedName>
        <fullName evidence="1">Uncharacterized protein</fullName>
    </submittedName>
</protein>
<dbReference type="AlphaFoldDB" id="A0A382J6X2"/>
<feature type="non-terminal residue" evidence="1">
    <location>
        <position position="31"/>
    </location>
</feature>
<organism evidence="1">
    <name type="scientific">marine metagenome</name>
    <dbReference type="NCBI Taxonomy" id="408172"/>
    <lineage>
        <taxon>unclassified sequences</taxon>
        <taxon>metagenomes</taxon>
        <taxon>ecological metagenomes</taxon>
    </lineage>
</organism>